<name>A0A0M0GD29_SPOGL</name>
<sequence>MWRRLLRDDKHKTSTARRCSFLLEGIGLCLESLGAATRQACDLEGAGAGARLFSKYKEINSRE</sequence>
<accession>A0A0M0GD29</accession>
<proteinExistence type="predicted"/>
<protein>
    <submittedName>
        <fullName evidence="1">Uncharacterized protein</fullName>
    </submittedName>
</protein>
<reference evidence="2" key="1">
    <citation type="submission" date="2015-07" db="EMBL/GenBank/DDBJ databases">
        <title>Fjat-10036 dsm4.</title>
        <authorList>
            <person name="Liu B."/>
            <person name="Wang J."/>
            <person name="Zhu Y."/>
            <person name="Liu G."/>
            <person name="Chen Q."/>
            <person name="Chen Z."/>
            <person name="Lan J."/>
            <person name="Che J."/>
            <person name="Ge C."/>
            <person name="Shi H."/>
            <person name="Pan Z."/>
            <person name="Liu X."/>
        </authorList>
    </citation>
    <scope>NUCLEOTIDE SEQUENCE [LARGE SCALE GENOMIC DNA]</scope>
    <source>
        <strain evidence="2">DSM 4</strain>
    </source>
</reference>
<dbReference type="PATRIC" id="fig|1459.3.peg.2800"/>
<evidence type="ECO:0000313" key="2">
    <source>
        <dbReference type="Proteomes" id="UP000037109"/>
    </source>
</evidence>
<gene>
    <name evidence="1" type="ORF">AF332_12975</name>
</gene>
<dbReference type="STRING" id="1459.AF332_12975"/>
<evidence type="ECO:0000313" key="1">
    <source>
        <dbReference type="EMBL" id="KON87653.1"/>
    </source>
</evidence>
<dbReference type="EMBL" id="LGUF01000007">
    <property type="protein sequence ID" value="KON87653.1"/>
    <property type="molecule type" value="Genomic_DNA"/>
</dbReference>
<dbReference type="AlphaFoldDB" id="A0A0M0GD29"/>
<dbReference type="Proteomes" id="UP000037109">
    <property type="component" value="Unassembled WGS sequence"/>
</dbReference>
<keyword evidence="2" id="KW-1185">Reference proteome</keyword>
<comment type="caution">
    <text evidence="1">The sequence shown here is derived from an EMBL/GenBank/DDBJ whole genome shotgun (WGS) entry which is preliminary data.</text>
</comment>
<organism evidence="1 2">
    <name type="scientific">Sporosarcina globispora</name>
    <name type="common">Bacillus globisporus</name>
    <dbReference type="NCBI Taxonomy" id="1459"/>
    <lineage>
        <taxon>Bacteria</taxon>
        <taxon>Bacillati</taxon>
        <taxon>Bacillota</taxon>
        <taxon>Bacilli</taxon>
        <taxon>Bacillales</taxon>
        <taxon>Caryophanaceae</taxon>
        <taxon>Sporosarcina</taxon>
    </lineage>
</organism>